<dbReference type="InterPro" id="IPR051318">
    <property type="entry name" value="Fe-S_L-Ser"/>
</dbReference>
<feature type="domain" description="Serine dehydratase beta chain" evidence="8">
    <location>
        <begin position="1"/>
        <end position="86"/>
    </location>
</feature>
<organism evidence="9">
    <name type="scientific">sediment metagenome</name>
    <dbReference type="NCBI Taxonomy" id="749907"/>
    <lineage>
        <taxon>unclassified sequences</taxon>
        <taxon>metagenomes</taxon>
        <taxon>ecological metagenomes</taxon>
    </lineage>
</organism>
<keyword evidence="4" id="KW-0479">Metal-binding</keyword>
<dbReference type="EMBL" id="ADZX01000805">
    <property type="protein sequence ID" value="EFK95332.1"/>
    <property type="molecule type" value="Genomic_DNA"/>
</dbReference>
<protein>
    <submittedName>
        <fullName evidence="9">L-serine dehydratase 1</fullName>
    </submittedName>
</protein>
<proteinExistence type="predicted"/>
<evidence type="ECO:0000256" key="6">
    <source>
        <dbReference type="ARBA" id="ARBA00023014"/>
    </source>
</evidence>
<evidence type="ECO:0000256" key="1">
    <source>
        <dbReference type="ARBA" id="ARBA00001966"/>
    </source>
</evidence>
<dbReference type="PANTHER" id="PTHR30182:SF1">
    <property type="entry name" value="L-SERINE DEHYDRATASE 1"/>
    <property type="match status" value="1"/>
</dbReference>
<dbReference type="InterPro" id="IPR005131">
    <property type="entry name" value="Ser_deHydtase_bsu"/>
</dbReference>
<keyword evidence="7" id="KW-0456">Lyase</keyword>
<evidence type="ECO:0000256" key="4">
    <source>
        <dbReference type="ARBA" id="ARBA00022723"/>
    </source>
</evidence>
<evidence type="ECO:0000256" key="3">
    <source>
        <dbReference type="ARBA" id="ARBA00022485"/>
    </source>
</evidence>
<name>D9PM83_9ZZZZ</name>
<comment type="cofactor">
    <cofactor evidence="1">
        <name>[4Fe-4S] cluster</name>
        <dbReference type="ChEBI" id="CHEBI:49883"/>
    </cofactor>
</comment>
<evidence type="ECO:0000256" key="2">
    <source>
        <dbReference type="ARBA" id="ARBA00022432"/>
    </source>
</evidence>
<evidence type="ECO:0000313" key="9">
    <source>
        <dbReference type="EMBL" id="EFK95332.1"/>
    </source>
</evidence>
<dbReference type="AlphaFoldDB" id="D9PM83"/>
<dbReference type="GO" id="GO:0051539">
    <property type="term" value="F:4 iron, 4 sulfur cluster binding"/>
    <property type="evidence" value="ECO:0007669"/>
    <property type="project" value="UniProtKB-KW"/>
</dbReference>
<keyword evidence="6" id="KW-0411">Iron-sulfur</keyword>
<dbReference type="Pfam" id="PF03315">
    <property type="entry name" value="SDH_beta"/>
    <property type="match status" value="1"/>
</dbReference>
<reference evidence="9" key="1">
    <citation type="submission" date="2010-07" db="EMBL/GenBank/DDBJ databases">
        <authorList>
            <consortium name="CONSOLIDER consortium CSD2007-00005"/>
            <person name="Guazzaroni M.-E."/>
            <person name="Richter M."/>
            <person name="Garcia-Salamanca A."/>
            <person name="Yarza P."/>
            <person name="Ferrer M."/>
        </authorList>
    </citation>
    <scope>NUCLEOTIDE SEQUENCE</scope>
</reference>
<accession>D9PM83</accession>
<feature type="non-terminal residue" evidence="9">
    <location>
        <position position="201"/>
    </location>
</feature>
<keyword evidence="2" id="KW-0312">Gluconeogenesis</keyword>
<dbReference type="GO" id="GO:0006094">
    <property type="term" value="P:gluconeogenesis"/>
    <property type="evidence" value="ECO:0007669"/>
    <property type="project" value="UniProtKB-KW"/>
</dbReference>
<gene>
    <name evidence="9" type="ORF">LDC_2661</name>
</gene>
<sequence length="201" mass="22823">MAGLLGQKSETCDIKLMDQLQDATKKYPANINGKTFMISHDMIIWDKIEHSYPYANTMIMRLVSKDGSTLFESEYYSPGGGFFLWKGQPEADRGKPLYPYHSMTQFKALAAENRKSLHEIILENEKAIMNVGDKEINAHLDMVIKTMLDGVRQGLREEGLIPAPFPFYRKAKRIYERSRKAKGVNSFMGRLSSYALAVSEG</sequence>
<keyword evidence="5" id="KW-0408">Iron</keyword>
<comment type="caution">
    <text evidence="9">The sequence shown here is derived from an EMBL/GenBank/DDBJ whole genome shotgun (WGS) entry which is preliminary data.</text>
</comment>
<evidence type="ECO:0000256" key="5">
    <source>
        <dbReference type="ARBA" id="ARBA00023004"/>
    </source>
</evidence>
<dbReference type="GO" id="GO:0003941">
    <property type="term" value="F:L-serine ammonia-lyase activity"/>
    <property type="evidence" value="ECO:0007669"/>
    <property type="project" value="InterPro"/>
</dbReference>
<dbReference type="GO" id="GO:0046872">
    <property type="term" value="F:metal ion binding"/>
    <property type="evidence" value="ECO:0007669"/>
    <property type="project" value="UniProtKB-KW"/>
</dbReference>
<reference evidence="9" key="2">
    <citation type="journal article" date="2011" name="Microb. Ecol.">
        <title>Taxonomic and Functional Metagenomic Profiling of the Microbial Community in the Anoxic Sediment of a Sub-saline Shallow Lake (Laguna de Carrizo, Central Spain).</title>
        <authorList>
            <person name="Ferrer M."/>
            <person name="Guazzaroni M.E."/>
            <person name="Richter M."/>
            <person name="Garcia-Salamanca A."/>
            <person name="Yarza P."/>
            <person name="Suarez-Suarez A."/>
            <person name="Solano J."/>
            <person name="Alcaide M."/>
            <person name="van Dillewijn P."/>
            <person name="Molina-Henares M.A."/>
            <person name="Lopez-Cortes N."/>
            <person name="Al-Ramahi Y."/>
            <person name="Guerrero C."/>
            <person name="Acosta A."/>
            <person name="de Eugenio L.I."/>
            <person name="Martinez V."/>
            <person name="Marques S."/>
            <person name="Rojo F."/>
            <person name="Santero E."/>
            <person name="Genilloud O."/>
            <person name="Perez-Perez J."/>
            <person name="Rossello-Mora R."/>
            <person name="Ramos J.L."/>
        </authorList>
    </citation>
    <scope>NUCLEOTIDE SEQUENCE</scope>
</reference>
<dbReference type="Gene3D" id="3.30.1330.90">
    <property type="entry name" value="D-3-phosphoglycerate dehydrogenase, domain 3"/>
    <property type="match status" value="1"/>
</dbReference>
<evidence type="ECO:0000259" key="8">
    <source>
        <dbReference type="Pfam" id="PF03315"/>
    </source>
</evidence>
<dbReference type="SUPFAM" id="SSF143548">
    <property type="entry name" value="Serine metabolism enzymes domain"/>
    <property type="match status" value="1"/>
</dbReference>
<dbReference type="PANTHER" id="PTHR30182">
    <property type="entry name" value="L-SERINE DEHYDRATASE"/>
    <property type="match status" value="1"/>
</dbReference>
<dbReference type="InterPro" id="IPR029009">
    <property type="entry name" value="ASB_dom_sf"/>
</dbReference>
<evidence type="ECO:0000256" key="7">
    <source>
        <dbReference type="ARBA" id="ARBA00023239"/>
    </source>
</evidence>
<keyword evidence="3" id="KW-0004">4Fe-4S</keyword>